<dbReference type="Proteomes" id="UP001179483">
    <property type="component" value="Chromosome"/>
</dbReference>
<evidence type="ECO:0008006" key="3">
    <source>
        <dbReference type="Google" id="ProtNLM"/>
    </source>
</evidence>
<protein>
    <recommendedName>
        <fullName evidence="3">Phage tail protein</fullName>
    </recommendedName>
</protein>
<proteinExistence type="predicted"/>
<evidence type="ECO:0000313" key="2">
    <source>
        <dbReference type="Proteomes" id="UP001179483"/>
    </source>
</evidence>
<reference evidence="1" key="1">
    <citation type="submission" date="2023-01" db="EMBL/GenBank/DDBJ databases">
        <title>Oxazolidinone resistance genes in florfenicol resistant enterococci from beef cattle and veal calves at slaughter.</title>
        <authorList>
            <person name="Biggel M."/>
        </authorList>
    </citation>
    <scope>NUCLEOTIDE SEQUENCE</scope>
    <source>
        <strain evidence="1">K79-1</strain>
    </source>
</reference>
<accession>A0AAE9XS03</accession>
<dbReference type="EMBL" id="CP116590">
    <property type="protein sequence ID" value="WCG38418.1"/>
    <property type="molecule type" value="Genomic_DNA"/>
</dbReference>
<sequence length="330" mass="38357">MVVKTKYDYGVWFNSHHSTEFYLDVIEKVISFPEKDKNIVPIPMTSKTYDFSSFYGSQPYKQREIKLVFLIQNWQDLTKDALYNKWTAAVNWLMQPNGLTTLVDDIMPQYQYRVEVQKAPEFKEARTKGTLTVYFTAYPFRIDMLPEGHDLVAFMNVNLDVRQYTNFEFKSNWSNFKQLNVGDTATYGAWATQYYDPDSSTGGGDSITPSLHGYTYEIVDKIAITKSENRPSRYAYKLANHKDWLLEQDIVQAQTEYLDIILVNNGINEVVPKVSTSHKVTIVRGSEIYNLMPGVYETEQFMLYPGENAMQLYIPNVTLNINFNFHKELI</sequence>
<dbReference type="RefSeq" id="WP_271736443.1">
    <property type="nucleotide sequence ID" value="NZ_CP116590.1"/>
</dbReference>
<name>A0AAE9XS03_9LACT</name>
<evidence type="ECO:0000313" key="1">
    <source>
        <dbReference type="EMBL" id="WCG38418.1"/>
    </source>
</evidence>
<dbReference type="Gene3D" id="2.40.30.200">
    <property type="match status" value="1"/>
</dbReference>
<dbReference type="AlphaFoldDB" id="A0AAE9XS03"/>
<organism evidence="1 2">
    <name type="scientific">Aerococcus urinaeequi</name>
    <dbReference type="NCBI Taxonomy" id="51665"/>
    <lineage>
        <taxon>Bacteria</taxon>
        <taxon>Bacillati</taxon>
        <taxon>Bacillota</taxon>
        <taxon>Bacilli</taxon>
        <taxon>Lactobacillales</taxon>
        <taxon>Aerococcaceae</taxon>
        <taxon>Aerococcus</taxon>
    </lineage>
</organism>
<gene>
    <name evidence="1" type="ORF">PML80_03600</name>
</gene>